<keyword evidence="3" id="KW-0723">Serine/threonine-protein kinase</keyword>
<keyword evidence="1" id="KW-0479">Metal-binding</keyword>
<dbReference type="PANTHER" id="PTHR35391">
    <property type="entry name" value="C2H2-TYPE DOMAIN-CONTAINING PROTEIN-RELATED"/>
    <property type="match status" value="1"/>
</dbReference>
<keyword evidence="3" id="KW-0808">Transferase</keyword>
<dbReference type="RefSeq" id="XP_024404864.1">
    <property type="nucleotide sequence ID" value="XM_024550393.1"/>
</dbReference>
<evidence type="ECO:0000256" key="2">
    <source>
        <dbReference type="SAM" id="MobiDB-lite"/>
    </source>
</evidence>
<feature type="compositionally biased region" description="Polar residues" evidence="2">
    <location>
        <begin position="481"/>
        <end position="493"/>
    </location>
</feature>
<evidence type="ECO:0000313" key="3">
    <source>
        <dbReference type="EMBL" id="PON22418.1"/>
    </source>
</evidence>
<dbReference type="GO" id="GO:0046872">
    <property type="term" value="F:metal ion binding"/>
    <property type="evidence" value="ECO:0007669"/>
    <property type="project" value="UniProtKB-KW"/>
</dbReference>
<dbReference type="EMBL" id="JPDN02000038">
    <property type="protein sequence ID" value="PON22418.1"/>
    <property type="molecule type" value="Genomic_DNA"/>
</dbReference>
<protein>
    <submittedName>
        <fullName evidence="3">Serine/threonine protein kinase</fullName>
    </submittedName>
</protein>
<feature type="region of interest" description="Disordered" evidence="2">
    <location>
        <begin position="545"/>
        <end position="566"/>
    </location>
</feature>
<dbReference type="Proteomes" id="UP000054821">
    <property type="component" value="Unassembled WGS sequence"/>
</dbReference>
<dbReference type="STRING" id="398673.A0A2P4ZDN6"/>
<dbReference type="InterPro" id="IPR018527">
    <property type="entry name" value="Rubredoxin_Fe_BS"/>
</dbReference>
<gene>
    <name evidence="3" type="ORF">TGAM01_v208699</name>
</gene>
<feature type="region of interest" description="Disordered" evidence="2">
    <location>
        <begin position="253"/>
        <end position="285"/>
    </location>
</feature>
<feature type="compositionally biased region" description="Polar residues" evidence="2">
    <location>
        <begin position="260"/>
        <end position="269"/>
    </location>
</feature>
<proteinExistence type="predicted"/>
<dbReference type="GO" id="GO:0004674">
    <property type="term" value="F:protein serine/threonine kinase activity"/>
    <property type="evidence" value="ECO:0007669"/>
    <property type="project" value="UniProtKB-KW"/>
</dbReference>
<feature type="compositionally biased region" description="Polar residues" evidence="2">
    <location>
        <begin position="842"/>
        <end position="852"/>
    </location>
</feature>
<feature type="compositionally biased region" description="Basic residues" evidence="2">
    <location>
        <begin position="456"/>
        <end position="469"/>
    </location>
</feature>
<evidence type="ECO:0000313" key="4">
    <source>
        <dbReference type="Proteomes" id="UP000054821"/>
    </source>
</evidence>
<sequence>MALNSNGEDLLYTLAYECESQFNKLIQALQKAKPEGLIVELCSEYQQRFAIWTAYLGVFARKSQCLDTRLRKFPDLQDLVARLLDILCRSLQSLQHCLAETAKQTERRLVLTSDNGNPHGASQMQTTALETIDNTITRLNRLGITIRQSSISKIDMKAKHFAAGPNMDSFACLCVNAVQALYPGASQPLKDYLSESMISRYAKMSFSSFRNQNLKTRRGALPPIEEIPGDEAQTDVHMTPSSEKVLHSAVSRFRGGRNAPTVSDSSSVDPRQIMSRGRQPDEASTKLYKTSSIQVKQGNYPQLPRTDENNSIFACSWCGQPLNKNNLSETDWRQHIDQDLKPYVCLSEECLDAHSAYPTFNQWHRHMELHDWRWYQKSYLTSSWVCPLCGPSNNAYTDSNALYLHLTKSHDDGFSATELQAISRQSKVEQQRARNDCLLCCFTIDERNNKDASTGSKRRRRKQKQKVTKSLRANLEMTSPGYHTSNFDLSDTSSDSDNEDLDERRRKEHSNAVARHIAAHLQVLMLLTLRFAALQSDGEDLYDDIKSNSVDTDERNSADSEDADLERLSHLSSLSFTTEKDTDDGNQELEEIGLLELQLQSAQQAAAEGLQRQAYMERVKREQAQAREIQMRQQAERQRQDQYQERLMQSPRSPQPPLGQYHDYDPIDPYGDPGSPQIKAVHPRLEPTESPPWDFPIASASLPPIGGNAKSNRPKLQPVSGDTVLISYLGKGRNPEMEHTASHQALPGGDNLKTTEDKDNSQKSVPQDAKSDSTHHLQAFAAKALALDSPSPYHSQDRDPTASTCQLSIYNNSPSAMENSTQSLLSPESGELAPLKIDSPKTDSNSSQNLTLPSIRELTDIEIQFAIKMRPPSGDRDPKASTG</sequence>
<comment type="caution">
    <text evidence="3">The sequence shown here is derived from an EMBL/GenBank/DDBJ whole genome shotgun (WGS) entry which is preliminary data.</text>
</comment>
<reference evidence="3 4" key="1">
    <citation type="journal article" date="2016" name="Genome Announc.">
        <title>Draft Whole-Genome Sequence of Trichoderma gamsii T6085, a Promising Biocontrol Agent of Fusarium Head Blight on Wheat.</title>
        <authorList>
            <person name="Baroncelli R."/>
            <person name="Zapparata A."/>
            <person name="Piaggeschi G."/>
            <person name="Sarrocco S."/>
            <person name="Vannacci G."/>
        </authorList>
    </citation>
    <scope>NUCLEOTIDE SEQUENCE [LARGE SCALE GENOMIC DNA]</scope>
    <source>
        <strain evidence="3 4">T6085</strain>
    </source>
</reference>
<evidence type="ECO:0000256" key="1">
    <source>
        <dbReference type="ARBA" id="ARBA00022723"/>
    </source>
</evidence>
<feature type="compositionally biased region" description="Basic and acidic residues" evidence="2">
    <location>
        <begin position="634"/>
        <end position="644"/>
    </location>
</feature>
<feature type="region of interest" description="Disordered" evidence="2">
    <location>
        <begin position="449"/>
        <end position="508"/>
    </location>
</feature>
<feature type="compositionally biased region" description="Low complexity" evidence="2">
    <location>
        <begin position="667"/>
        <end position="676"/>
    </location>
</feature>
<accession>A0A2P4ZDN6</accession>
<dbReference type="AlphaFoldDB" id="A0A2P4ZDN6"/>
<organism evidence="3 4">
    <name type="scientific">Trichoderma gamsii</name>
    <dbReference type="NCBI Taxonomy" id="398673"/>
    <lineage>
        <taxon>Eukaryota</taxon>
        <taxon>Fungi</taxon>
        <taxon>Dikarya</taxon>
        <taxon>Ascomycota</taxon>
        <taxon>Pezizomycotina</taxon>
        <taxon>Sordariomycetes</taxon>
        <taxon>Hypocreomycetidae</taxon>
        <taxon>Hypocreales</taxon>
        <taxon>Hypocreaceae</taxon>
        <taxon>Trichoderma</taxon>
    </lineage>
</organism>
<keyword evidence="4" id="KW-1185">Reference proteome</keyword>
<dbReference type="PROSITE" id="PS00202">
    <property type="entry name" value="RUBREDOXIN"/>
    <property type="match status" value="1"/>
</dbReference>
<keyword evidence="3" id="KW-0418">Kinase</keyword>
<feature type="compositionally biased region" description="Polar residues" evidence="2">
    <location>
        <begin position="801"/>
        <end position="826"/>
    </location>
</feature>
<name>A0A2P4ZDN6_9HYPO</name>
<dbReference type="PANTHER" id="PTHR35391:SF7">
    <property type="entry name" value="C2H2-TYPE DOMAIN-CONTAINING PROTEIN"/>
    <property type="match status" value="1"/>
</dbReference>
<feature type="region of interest" description="Disordered" evidence="2">
    <location>
        <begin position="626"/>
        <end position="855"/>
    </location>
</feature>
<dbReference type="GeneID" id="29986573"/>